<dbReference type="SUPFAM" id="SSF81660">
    <property type="entry name" value="Metal cation-transporting ATPase, ATP-binding domain N"/>
    <property type="match status" value="1"/>
</dbReference>
<evidence type="ECO:0000256" key="10">
    <source>
        <dbReference type="ARBA" id="ARBA00023053"/>
    </source>
</evidence>
<evidence type="ECO:0000256" key="1">
    <source>
        <dbReference type="ARBA" id="ARBA00004141"/>
    </source>
</evidence>
<evidence type="ECO:0000256" key="14">
    <source>
        <dbReference type="ARBA" id="ARBA00049499"/>
    </source>
</evidence>
<feature type="transmembrane region" description="Helical" evidence="18">
    <location>
        <begin position="1051"/>
        <end position="1071"/>
    </location>
</feature>
<feature type="binding site" evidence="16">
    <location>
        <position position="879"/>
    </location>
    <ligand>
        <name>ATP</name>
        <dbReference type="ChEBI" id="CHEBI:30616"/>
    </ligand>
</feature>
<evidence type="ECO:0000256" key="15">
    <source>
        <dbReference type="PIRSR" id="PIRSR606539-1"/>
    </source>
</evidence>
<feature type="binding site" evidence="16">
    <location>
        <position position="856"/>
    </location>
    <ligand>
        <name>ATP</name>
        <dbReference type="ChEBI" id="CHEBI:30616"/>
    </ligand>
</feature>
<feature type="binding site" evidence="16">
    <location>
        <position position="676"/>
    </location>
    <ligand>
        <name>ATP</name>
        <dbReference type="ChEBI" id="CHEBI:30616"/>
    </ligand>
</feature>
<evidence type="ECO:0000259" key="21">
    <source>
        <dbReference type="Pfam" id="PF16212"/>
    </source>
</evidence>
<dbReference type="InterPro" id="IPR032630">
    <property type="entry name" value="P_typ_ATPase_c"/>
</dbReference>
<keyword evidence="12" id="KW-0813">Transport</keyword>
<dbReference type="FunFam" id="3.40.50.1000:FF:000001">
    <property type="entry name" value="Phospholipid-transporting ATPase IC"/>
    <property type="match status" value="1"/>
</dbReference>
<dbReference type="SUPFAM" id="SSF81653">
    <property type="entry name" value="Calcium ATPase, transduction domain A"/>
    <property type="match status" value="1"/>
</dbReference>
<evidence type="ECO:0000256" key="8">
    <source>
        <dbReference type="ARBA" id="ARBA00022967"/>
    </source>
</evidence>
<evidence type="ECO:0000256" key="18">
    <source>
        <dbReference type="RuleBase" id="RU362033"/>
    </source>
</evidence>
<evidence type="ECO:0000256" key="4">
    <source>
        <dbReference type="ARBA" id="ARBA00022723"/>
    </source>
</evidence>
<feature type="compositionally biased region" description="Basic and acidic residues" evidence="19">
    <location>
        <begin position="1183"/>
        <end position="1193"/>
    </location>
</feature>
<dbReference type="InterPro" id="IPR023298">
    <property type="entry name" value="ATPase_P-typ_TM_dom_sf"/>
</dbReference>
<evidence type="ECO:0000256" key="13">
    <source>
        <dbReference type="ARBA" id="ARBA00034036"/>
    </source>
</evidence>
<dbReference type="SUPFAM" id="SSF81665">
    <property type="entry name" value="Calcium ATPase, transmembrane domain M"/>
    <property type="match status" value="1"/>
</dbReference>
<organism evidence="22 23">
    <name type="scientific">Euplotes crassus</name>
    <dbReference type="NCBI Taxonomy" id="5936"/>
    <lineage>
        <taxon>Eukaryota</taxon>
        <taxon>Sar</taxon>
        <taxon>Alveolata</taxon>
        <taxon>Ciliophora</taxon>
        <taxon>Intramacronucleata</taxon>
        <taxon>Spirotrichea</taxon>
        <taxon>Hypotrichia</taxon>
        <taxon>Euplotida</taxon>
        <taxon>Euplotidae</taxon>
        <taxon>Moneuplotes</taxon>
    </lineage>
</organism>
<dbReference type="InterPro" id="IPR008250">
    <property type="entry name" value="ATPase_P-typ_transduc_dom_A_sf"/>
</dbReference>
<dbReference type="InterPro" id="IPR032631">
    <property type="entry name" value="P-type_ATPase_N"/>
</dbReference>
<gene>
    <name evidence="22" type="ORF">ECRASSUSDP1_LOCUS7685</name>
</gene>
<evidence type="ECO:0000259" key="20">
    <source>
        <dbReference type="Pfam" id="PF16209"/>
    </source>
</evidence>
<feature type="compositionally biased region" description="Basic residues" evidence="19">
    <location>
        <begin position="1167"/>
        <end position="1180"/>
    </location>
</feature>
<feature type="transmembrane region" description="Helical" evidence="18">
    <location>
        <begin position="966"/>
        <end position="986"/>
    </location>
</feature>
<feature type="binding site" evidence="16">
    <location>
        <position position="479"/>
    </location>
    <ligand>
        <name>ATP</name>
        <dbReference type="ChEBI" id="CHEBI:30616"/>
    </ligand>
</feature>
<dbReference type="Pfam" id="PF16212">
    <property type="entry name" value="PhoLip_ATPase_C"/>
    <property type="match status" value="1"/>
</dbReference>
<feature type="binding site" evidence="16">
    <location>
        <position position="480"/>
    </location>
    <ligand>
        <name>ATP</name>
        <dbReference type="ChEBI" id="CHEBI:30616"/>
    </ligand>
</feature>
<feature type="transmembrane region" description="Helical" evidence="18">
    <location>
        <begin position="1122"/>
        <end position="1142"/>
    </location>
</feature>
<dbReference type="InterPro" id="IPR001757">
    <property type="entry name" value="P_typ_ATPase"/>
</dbReference>
<dbReference type="InterPro" id="IPR036412">
    <property type="entry name" value="HAD-like_sf"/>
</dbReference>
<comment type="similarity">
    <text evidence="2 18">Belongs to the cation transport ATPase (P-type) (TC 3.A.3) family. Type IV subfamily.</text>
</comment>
<dbReference type="PRINTS" id="PR00119">
    <property type="entry name" value="CATATPASE"/>
</dbReference>
<dbReference type="InterPro" id="IPR018303">
    <property type="entry name" value="ATPase_P-typ_P_site"/>
</dbReference>
<feature type="binding site" evidence="17">
    <location>
        <position position="479"/>
    </location>
    <ligand>
        <name>Mg(2+)</name>
        <dbReference type="ChEBI" id="CHEBI:18420"/>
    </ligand>
</feature>
<feature type="compositionally biased region" description="Basic and acidic residues" evidence="19">
    <location>
        <begin position="1249"/>
        <end position="1267"/>
    </location>
</feature>
<keyword evidence="3 18" id="KW-0812">Transmembrane</keyword>
<feature type="binding site" evidence="17">
    <location>
        <position position="880"/>
    </location>
    <ligand>
        <name>Mg(2+)</name>
        <dbReference type="ChEBI" id="CHEBI:18420"/>
    </ligand>
</feature>
<keyword evidence="8 18" id="KW-1278">Translocase</keyword>
<dbReference type="Gene3D" id="2.70.150.10">
    <property type="entry name" value="Calcium-transporting ATPase, cytoplasmic transduction domain A"/>
    <property type="match status" value="1"/>
</dbReference>
<dbReference type="SFLD" id="SFLDG00002">
    <property type="entry name" value="C1.7:_P-type_atpase_like"/>
    <property type="match status" value="1"/>
</dbReference>
<feature type="compositionally biased region" description="Acidic residues" evidence="19">
    <location>
        <begin position="1194"/>
        <end position="1226"/>
    </location>
</feature>
<feature type="compositionally biased region" description="Polar residues" evidence="19">
    <location>
        <begin position="1275"/>
        <end position="1289"/>
    </location>
</feature>
<feature type="transmembrane region" description="Helical" evidence="18">
    <location>
        <begin position="1016"/>
        <end position="1036"/>
    </location>
</feature>
<keyword evidence="7 17" id="KW-0460">Magnesium</keyword>
<evidence type="ECO:0000313" key="23">
    <source>
        <dbReference type="Proteomes" id="UP001295684"/>
    </source>
</evidence>
<evidence type="ECO:0000256" key="6">
    <source>
        <dbReference type="ARBA" id="ARBA00022840"/>
    </source>
</evidence>
<comment type="catalytic activity">
    <reaction evidence="14">
        <text>Na(+)(in) + ATP + H2O = Na(+)(out) + ADP + phosphate + H(+)</text>
        <dbReference type="Rhea" id="RHEA:14633"/>
        <dbReference type="ChEBI" id="CHEBI:15377"/>
        <dbReference type="ChEBI" id="CHEBI:15378"/>
        <dbReference type="ChEBI" id="CHEBI:29101"/>
        <dbReference type="ChEBI" id="CHEBI:30616"/>
        <dbReference type="ChEBI" id="CHEBI:43474"/>
        <dbReference type="ChEBI" id="CHEBI:456216"/>
        <dbReference type="EC" id="7.2.2.3"/>
    </reaction>
    <physiologicalReaction direction="left-to-right" evidence="14">
        <dbReference type="Rhea" id="RHEA:14634"/>
    </physiologicalReaction>
</comment>
<evidence type="ECO:0000313" key="22">
    <source>
        <dbReference type="EMBL" id="CAI2366412.1"/>
    </source>
</evidence>
<dbReference type="PANTHER" id="PTHR24092">
    <property type="entry name" value="PROBABLE PHOSPHOLIPID-TRANSPORTING ATPASE"/>
    <property type="match status" value="1"/>
</dbReference>
<dbReference type="Pfam" id="PF16209">
    <property type="entry name" value="PhoLip_ATPase_N"/>
    <property type="match status" value="1"/>
</dbReference>
<dbReference type="NCBIfam" id="TIGR01494">
    <property type="entry name" value="ATPase_P-type"/>
    <property type="match status" value="1"/>
</dbReference>
<dbReference type="NCBIfam" id="TIGR01652">
    <property type="entry name" value="ATPase-Plipid"/>
    <property type="match status" value="1"/>
</dbReference>
<comment type="subcellular location">
    <subcellularLocation>
        <location evidence="1 18">Membrane</location>
        <topology evidence="1 18">Multi-pass membrane protein</topology>
    </subcellularLocation>
</comment>
<dbReference type="InterPro" id="IPR023299">
    <property type="entry name" value="ATPase_P-typ_cyto_dom_N"/>
</dbReference>
<feature type="binding site" evidence="16">
    <location>
        <position position="758"/>
    </location>
    <ligand>
        <name>ATP</name>
        <dbReference type="ChEBI" id="CHEBI:30616"/>
    </ligand>
</feature>
<sequence>MKRKKVAEREDESEEDSSKISGKLSALGGGKVRNPSSSEAEETPSEESSSEDAEQIDASNSHLNDIVPSKKDIKDGKRPSVAFMDLKNLSEVESVIEERGIIPISFGSEESILKNKFRRMSNKVRTTKYSWVSWAPLSLLMQFKRAANIYFLIISILTLMPFSPKTPASMIGTFAFVLFVTMLKEALENYFRYKADKEANGRLCETYDYEQKEFVETKWKDIRVGDIIRIEKEDKFPVDMLLLVTPNTDGLVFVDTSNLDGETNLKDKAIIIPKLTDKSAVKLQGKIYCDAPNHLLEEWDAQLSCPKYKKNFICDVKNLLLRDTVLKNTDYCIGIAINLGKHTKIMMNSKKPKQKVSNIMKKMNYLLYSVFMFQLIIILTFATASVAFQDSNAKDLVYLDLSTSVGFGTWIVQLLTYWVTFSHMIPISLYVIIELLKLIQAYLINRDIELYHKENEQYGKCNNSDLIEELGQVQYIFSDKTGTLTMNKMVLKKCSVLEKIYGELEGEEKDIEGLCESSIKAMRKTLRKGHDDPLTFSLRGFCIILGVCHTVVCDRDDENKGEVLYQSSSPDELALVTGAKDIGFELVARSSEEVIISNRITGEEESFQVLAEFPFDSDRKRMSMILKDKGKIFIYSKGADSVMLPRIKFNADSAEDMELQKCTEENLHKFATDGLRVLVLGYRELSQEAYEVFKDKYDKARTSKQANREEELSKLHDEMERDLTLIGCTAIEDKLQDGVPQTIGLLRDAGISIWMLTGDKMETAIEIAKSCNLFDESMTELLFSFDSLETLNQTLDSELKYLELKELFDEKEVISVVVDGSTLQLIFKDPKVTDNFFKLCRASKSVVCCRVSPKQKSDIVENYMTTQKGICIAIGDGANDVPMIMQAHIGIGIRGLEGTQAVRTADFAINQFSHLQKLLLVHGRWGYRRVSYMICYYFYKNILLALCEIYFHFFNGFSGQIYFLDWLPMLYNSFFTSFPCLFTYSLEQDATVENSYRHPVLYKAGQDEIYFNFKVFWRWILFSIWHGITCFFLPMYSTRGIVGDGRTAEHWYSSTIAFTMIVHLVTMKLFVESIFWNWLSILMAFISLGIYYLILVIGSTEGFSFTFQPEATGLLEQEFGSLYFWILALIGPVICLLPDVYYQMITSLYWPTQTEIICAEQKGIKRKDPKAPRNKRKRNSGKAYEKTNNKEDKSESDESLESEEEEEESESEESEQVVEEESEDEKESISLTPIQKKRNSRNNRKKKRNLEDYVSDHSDSEFDSLNKDKRKQKPGQKQSQKLSQRQNPKANRGPAQKRRKQR</sequence>
<feature type="transmembrane region" description="Helical" evidence="18">
    <location>
        <begin position="407"/>
        <end position="433"/>
    </location>
</feature>
<dbReference type="GO" id="GO:0008554">
    <property type="term" value="F:P-type sodium transporter activity"/>
    <property type="evidence" value="ECO:0007669"/>
    <property type="project" value="UniProtKB-EC"/>
</dbReference>
<dbReference type="InterPro" id="IPR006539">
    <property type="entry name" value="P-type_ATPase_IV"/>
</dbReference>
<proteinExistence type="inferred from homology"/>
<name>A0AAD1UGU2_EUPCR</name>
<feature type="binding site" evidence="16">
    <location>
        <position position="637"/>
    </location>
    <ligand>
        <name>ATP</name>
        <dbReference type="ChEBI" id="CHEBI:30616"/>
    </ligand>
</feature>
<dbReference type="EMBL" id="CAMPGE010007496">
    <property type="protein sequence ID" value="CAI2366412.1"/>
    <property type="molecule type" value="Genomic_DNA"/>
</dbReference>
<feature type="binding site" evidence="16">
    <location>
        <position position="757"/>
    </location>
    <ligand>
        <name>ATP</name>
        <dbReference type="ChEBI" id="CHEBI:30616"/>
    </ligand>
</feature>
<keyword evidence="4 17" id="KW-0479">Metal-binding</keyword>
<keyword evidence="10" id="KW-0915">Sodium</keyword>
<feature type="domain" description="P-type ATPase C-terminal" evidence="21">
    <location>
        <begin position="902"/>
        <end position="1152"/>
    </location>
</feature>
<dbReference type="PROSITE" id="PS00154">
    <property type="entry name" value="ATPASE_E1_E2"/>
    <property type="match status" value="1"/>
</dbReference>
<keyword evidence="9 18" id="KW-1133">Transmembrane helix</keyword>
<feature type="binding site" evidence="17">
    <location>
        <position position="481"/>
    </location>
    <ligand>
        <name>Mg(2+)</name>
        <dbReference type="ChEBI" id="CHEBI:18420"/>
    </ligand>
</feature>
<evidence type="ECO:0000256" key="9">
    <source>
        <dbReference type="ARBA" id="ARBA00022989"/>
    </source>
</evidence>
<evidence type="ECO:0000256" key="17">
    <source>
        <dbReference type="PIRSR" id="PIRSR606539-3"/>
    </source>
</evidence>
<comment type="cofactor">
    <cofactor evidence="17">
        <name>Mg(2+)</name>
        <dbReference type="ChEBI" id="CHEBI:18420"/>
    </cofactor>
</comment>
<keyword evidence="23" id="KW-1185">Reference proteome</keyword>
<feature type="compositionally biased region" description="Basic residues" evidence="19">
    <location>
        <begin position="1235"/>
        <end position="1248"/>
    </location>
</feature>
<feature type="domain" description="P-type ATPase N-terminal" evidence="20">
    <location>
        <begin position="116"/>
        <end position="170"/>
    </location>
</feature>
<dbReference type="FunFam" id="3.40.50.1000:FF:000084">
    <property type="entry name" value="Phospholipid-transporting ATPase"/>
    <property type="match status" value="1"/>
</dbReference>
<evidence type="ECO:0000256" key="2">
    <source>
        <dbReference type="ARBA" id="ARBA00008109"/>
    </source>
</evidence>
<evidence type="ECO:0000256" key="3">
    <source>
        <dbReference type="ARBA" id="ARBA00022692"/>
    </source>
</evidence>
<evidence type="ECO:0000256" key="7">
    <source>
        <dbReference type="ARBA" id="ARBA00022842"/>
    </source>
</evidence>
<keyword evidence="12" id="KW-0406">Ion transport</keyword>
<feature type="transmembrane region" description="Helical" evidence="18">
    <location>
        <begin position="146"/>
        <end position="162"/>
    </location>
</feature>
<dbReference type="GO" id="GO:0016887">
    <property type="term" value="F:ATP hydrolysis activity"/>
    <property type="evidence" value="ECO:0007669"/>
    <property type="project" value="InterPro"/>
</dbReference>
<feature type="compositionally biased region" description="Acidic residues" evidence="19">
    <location>
        <begin position="39"/>
        <end position="55"/>
    </location>
</feature>
<dbReference type="Proteomes" id="UP001295684">
    <property type="component" value="Unassembled WGS sequence"/>
</dbReference>
<feature type="transmembrane region" description="Helical" evidence="18">
    <location>
        <begin position="365"/>
        <end position="387"/>
    </location>
</feature>
<evidence type="ECO:0000256" key="11">
    <source>
        <dbReference type="ARBA" id="ARBA00023136"/>
    </source>
</evidence>
<dbReference type="Gene3D" id="3.40.50.1000">
    <property type="entry name" value="HAD superfamily/HAD-like"/>
    <property type="match status" value="1"/>
</dbReference>
<feature type="binding site" evidence="16">
    <location>
        <position position="759"/>
    </location>
    <ligand>
        <name>ATP</name>
        <dbReference type="ChEBI" id="CHEBI:30616"/>
    </ligand>
</feature>
<reference evidence="22" key="1">
    <citation type="submission" date="2023-07" db="EMBL/GenBank/DDBJ databases">
        <authorList>
            <consortium name="AG Swart"/>
            <person name="Singh M."/>
            <person name="Singh A."/>
            <person name="Seah K."/>
            <person name="Emmerich C."/>
        </authorList>
    </citation>
    <scope>NUCLEOTIDE SEQUENCE</scope>
    <source>
        <strain evidence="22">DP1</strain>
    </source>
</reference>
<evidence type="ECO:0000256" key="5">
    <source>
        <dbReference type="ARBA" id="ARBA00022741"/>
    </source>
</evidence>
<evidence type="ECO:0000256" key="12">
    <source>
        <dbReference type="ARBA" id="ARBA00023201"/>
    </source>
</evidence>
<feature type="transmembrane region" description="Helical" evidence="18">
    <location>
        <begin position="1078"/>
        <end position="1097"/>
    </location>
</feature>
<accession>A0AAD1UGU2</accession>
<dbReference type="SUPFAM" id="SSF56784">
    <property type="entry name" value="HAD-like"/>
    <property type="match status" value="1"/>
</dbReference>
<dbReference type="GO" id="GO:0045332">
    <property type="term" value="P:phospholipid translocation"/>
    <property type="evidence" value="ECO:0007669"/>
    <property type="project" value="TreeGrafter"/>
</dbReference>
<comment type="caution">
    <text evidence="22">The sequence shown here is derived from an EMBL/GenBank/DDBJ whole genome shotgun (WGS) entry which is preliminary data.</text>
</comment>
<feature type="active site" description="4-aspartylphosphate intermediate" evidence="15">
    <location>
        <position position="479"/>
    </location>
</feature>
<dbReference type="Gene3D" id="3.40.1110.10">
    <property type="entry name" value="Calcium-transporting ATPase, cytoplasmic domain N"/>
    <property type="match status" value="1"/>
</dbReference>
<keyword evidence="11 18" id="KW-0472">Membrane</keyword>
<keyword evidence="6 16" id="KW-0067">ATP-binding</keyword>
<feature type="transmembrane region" description="Helical" evidence="18">
    <location>
        <begin position="168"/>
        <end position="187"/>
    </location>
</feature>
<evidence type="ECO:0000256" key="16">
    <source>
        <dbReference type="PIRSR" id="PIRSR606539-2"/>
    </source>
</evidence>
<protein>
    <recommendedName>
        <fullName evidence="18">Phospholipid-transporting ATPase</fullName>
        <ecNumber evidence="18">7.6.2.1</ecNumber>
    </recommendedName>
</protein>
<feature type="binding site" evidence="16">
    <location>
        <position position="880"/>
    </location>
    <ligand>
        <name>ATP</name>
        <dbReference type="ChEBI" id="CHEBI:30616"/>
    </ligand>
</feature>
<dbReference type="SFLD" id="SFLDS00003">
    <property type="entry name" value="Haloacid_Dehalogenase"/>
    <property type="match status" value="1"/>
</dbReference>
<comment type="catalytic activity">
    <reaction evidence="13 18">
        <text>ATP + H2O + phospholipidSide 1 = ADP + phosphate + phospholipidSide 2.</text>
        <dbReference type="EC" id="7.6.2.1"/>
    </reaction>
</comment>
<dbReference type="PANTHER" id="PTHR24092:SF218">
    <property type="entry name" value="PHOSPHOLIPID-TRANSPORTING ATPASE"/>
    <property type="match status" value="1"/>
</dbReference>
<keyword evidence="12" id="KW-0739">Sodium transport</keyword>
<feature type="binding site" evidence="16">
    <location>
        <position position="615"/>
    </location>
    <ligand>
        <name>ATP</name>
        <dbReference type="ChEBI" id="CHEBI:30616"/>
    </ligand>
</feature>
<dbReference type="InterPro" id="IPR044492">
    <property type="entry name" value="P_typ_ATPase_HD_dom"/>
</dbReference>
<feature type="binding site" evidence="16">
    <location>
        <position position="850"/>
    </location>
    <ligand>
        <name>ATP</name>
        <dbReference type="ChEBI" id="CHEBI:30616"/>
    </ligand>
</feature>
<dbReference type="GO" id="GO:0000287">
    <property type="term" value="F:magnesium ion binding"/>
    <property type="evidence" value="ECO:0007669"/>
    <property type="project" value="UniProtKB-UniRule"/>
</dbReference>
<dbReference type="GO" id="GO:0140326">
    <property type="term" value="F:ATPase-coupled intramembrane lipid transporter activity"/>
    <property type="evidence" value="ECO:0007669"/>
    <property type="project" value="UniProtKB-EC"/>
</dbReference>
<feature type="transmembrane region" description="Helical" evidence="18">
    <location>
        <begin position="934"/>
        <end position="954"/>
    </location>
</feature>
<feature type="region of interest" description="Disordered" evidence="19">
    <location>
        <begin position="1"/>
        <end position="72"/>
    </location>
</feature>
<dbReference type="EC" id="7.6.2.1" evidence="18"/>
<feature type="binding site" evidence="16">
    <location>
        <position position="481"/>
    </location>
    <ligand>
        <name>ATP</name>
        <dbReference type="ChEBI" id="CHEBI:30616"/>
    </ligand>
</feature>
<feature type="region of interest" description="Disordered" evidence="19">
    <location>
        <begin position="1167"/>
        <end position="1302"/>
    </location>
</feature>
<feature type="binding site" evidence="17">
    <location>
        <position position="876"/>
    </location>
    <ligand>
        <name>Mg(2+)</name>
        <dbReference type="ChEBI" id="CHEBI:18420"/>
    </ligand>
</feature>
<evidence type="ECO:0000256" key="19">
    <source>
        <dbReference type="SAM" id="MobiDB-lite"/>
    </source>
</evidence>
<dbReference type="GO" id="GO:0005886">
    <property type="term" value="C:plasma membrane"/>
    <property type="evidence" value="ECO:0007669"/>
    <property type="project" value="TreeGrafter"/>
</dbReference>
<feature type="binding site" evidence="16">
    <location>
        <position position="572"/>
    </location>
    <ligand>
        <name>ATP</name>
        <dbReference type="ChEBI" id="CHEBI:30616"/>
    </ligand>
</feature>
<dbReference type="GO" id="GO:0005524">
    <property type="term" value="F:ATP binding"/>
    <property type="evidence" value="ECO:0007669"/>
    <property type="project" value="UniProtKB-UniRule"/>
</dbReference>
<dbReference type="SFLD" id="SFLDF00027">
    <property type="entry name" value="p-type_atpase"/>
    <property type="match status" value="1"/>
</dbReference>
<dbReference type="Pfam" id="PF13246">
    <property type="entry name" value="Cation_ATPase"/>
    <property type="match status" value="1"/>
</dbReference>
<keyword evidence="5 16" id="KW-0547">Nucleotide-binding</keyword>
<dbReference type="InterPro" id="IPR023214">
    <property type="entry name" value="HAD_sf"/>
</dbReference>